<evidence type="ECO:0000256" key="7">
    <source>
        <dbReference type="ARBA" id="ARBA00023136"/>
    </source>
</evidence>
<dbReference type="EMBL" id="JAEPQZ010000005">
    <property type="protein sequence ID" value="KAG2181360.1"/>
    <property type="molecule type" value="Genomic_DNA"/>
</dbReference>
<evidence type="ECO:0000256" key="2">
    <source>
        <dbReference type="ARBA" id="ARBA00004141"/>
    </source>
</evidence>
<evidence type="ECO:0000256" key="3">
    <source>
        <dbReference type="ARBA" id="ARBA00007168"/>
    </source>
</evidence>
<dbReference type="PANTHER" id="PTHR12385:SF4">
    <property type="entry name" value="PROTEIN PNS1"/>
    <property type="match status" value="1"/>
</dbReference>
<feature type="transmembrane region" description="Helical" evidence="8">
    <location>
        <begin position="185"/>
        <end position="203"/>
    </location>
</feature>
<evidence type="ECO:0000313" key="10">
    <source>
        <dbReference type="EMBL" id="KAG2181360.1"/>
    </source>
</evidence>
<organism evidence="10 11">
    <name type="scientific">Mortierella isabellina</name>
    <name type="common">Filamentous fungus</name>
    <name type="synonym">Umbelopsis isabellina</name>
    <dbReference type="NCBI Taxonomy" id="91625"/>
    <lineage>
        <taxon>Eukaryota</taxon>
        <taxon>Fungi</taxon>
        <taxon>Fungi incertae sedis</taxon>
        <taxon>Mucoromycota</taxon>
        <taxon>Mucoromycotina</taxon>
        <taxon>Umbelopsidomycetes</taxon>
        <taxon>Umbelopsidales</taxon>
        <taxon>Umbelopsidaceae</taxon>
        <taxon>Umbelopsis</taxon>
    </lineage>
</organism>
<dbReference type="Pfam" id="PF04515">
    <property type="entry name" value="Choline_transpo"/>
    <property type="match status" value="1"/>
</dbReference>
<dbReference type="Proteomes" id="UP000654370">
    <property type="component" value="Unassembled WGS sequence"/>
</dbReference>
<comment type="subcellular location">
    <subcellularLocation>
        <location evidence="8">Cell membrane</location>
        <topology evidence="8">Multi-pass membrane protein</topology>
    </subcellularLocation>
    <subcellularLocation>
        <location evidence="2">Membrane</location>
        <topology evidence="2">Multi-pass membrane protein</topology>
    </subcellularLocation>
</comment>
<comment type="similarity">
    <text evidence="3 8">Belongs to the CTL (choline transporter-like) family.</text>
</comment>
<keyword evidence="6 8" id="KW-1133">Transmembrane helix</keyword>
<feature type="region of interest" description="Disordered" evidence="9">
    <location>
        <begin position="1"/>
        <end position="71"/>
    </location>
</feature>
<evidence type="ECO:0000256" key="6">
    <source>
        <dbReference type="ARBA" id="ARBA00022989"/>
    </source>
</evidence>
<dbReference type="GO" id="GO:0005886">
    <property type="term" value="C:plasma membrane"/>
    <property type="evidence" value="ECO:0007669"/>
    <property type="project" value="UniProtKB-SubCell"/>
</dbReference>
<dbReference type="PANTHER" id="PTHR12385">
    <property type="entry name" value="CHOLINE TRANSPORTER-LIKE (SLC FAMILY 44)"/>
    <property type="match status" value="1"/>
</dbReference>
<dbReference type="GO" id="GO:0022857">
    <property type="term" value="F:transmembrane transporter activity"/>
    <property type="evidence" value="ECO:0007669"/>
    <property type="project" value="UniProtKB-UniRule"/>
</dbReference>
<evidence type="ECO:0000256" key="5">
    <source>
        <dbReference type="ARBA" id="ARBA00022692"/>
    </source>
</evidence>
<feature type="transmembrane region" description="Helical" evidence="8">
    <location>
        <begin position="452"/>
        <end position="474"/>
    </location>
</feature>
<comment type="caution">
    <text evidence="10">The sequence shown here is derived from an EMBL/GenBank/DDBJ whole genome shotgun (WGS) entry which is preliminary data.</text>
</comment>
<proteinExistence type="inferred from homology"/>
<feature type="compositionally biased region" description="Pro residues" evidence="9">
    <location>
        <begin position="1"/>
        <end position="11"/>
    </location>
</feature>
<sequence length="514" mass="56854">MSNQYYPPPPTQQEYDANKGSQQQPYGSGPPSYNYNNNQNYDPEAASYGNYGQPPPPQQQQQMNMSGEGKVEPSSGFKDVWATILWLLNMGAFIGLSVIGLRAYNSNHTSYGGVPSQSPSSGITFDTSTFIILGLAVVIGFGCSVLYFLFANKFPRLLIKVTFILSILFYFGVTFYYFAVHYYSAAIVFLIFSVIYAFMWFAWKSRIPFATIMLETVTSITSRYPSTIVVGIITLLVQTAYSIWFSLVVIGVYEAYYSSSGSNGALTGIMVFLVFSFYWTSQVISYVCHVTISGIFASVYFLGDSVRSPVLGSARRALTTSFGSICFGGLLMAFMNMIRVMISISRAETNNALCSILLCFVQCIVNCIQGLLEWFNYYAFSGVAIYGRGFVESAKRTWTLIKDRGVEALINDNLINNVLFMGGLLVGVITSLFGFIYLAVAQPAFNSGGQVTPVIVMMCFIIGLSMFSSIATVISSGVATTFVCLAEDPDALRRTKPELWERIRQTWPRVVQSI</sequence>
<evidence type="ECO:0000256" key="8">
    <source>
        <dbReference type="RuleBase" id="RU368066"/>
    </source>
</evidence>
<feature type="transmembrane region" description="Helical" evidence="8">
    <location>
        <begin position="157"/>
        <end position="179"/>
    </location>
</feature>
<evidence type="ECO:0000256" key="1">
    <source>
        <dbReference type="ARBA" id="ARBA00002957"/>
    </source>
</evidence>
<dbReference type="AlphaFoldDB" id="A0A8H7PWU9"/>
<evidence type="ECO:0000256" key="9">
    <source>
        <dbReference type="SAM" id="MobiDB-lite"/>
    </source>
</evidence>
<name>A0A8H7PWU9_MORIS</name>
<feature type="transmembrane region" description="Helical" evidence="8">
    <location>
        <begin position="80"/>
        <end position="101"/>
    </location>
</feature>
<keyword evidence="5 8" id="KW-0812">Transmembrane</keyword>
<evidence type="ECO:0000313" key="11">
    <source>
        <dbReference type="Proteomes" id="UP000654370"/>
    </source>
</evidence>
<accession>A0A8H7PWU9</accession>
<feature type="transmembrane region" description="Helical" evidence="8">
    <location>
        <begin position="322"/>
        <end position="340"/>
    </location>
</feature>
<feature type="compositionally biased region" description="Low complexity" evidence="9">
    <location>
        <begin position="24"/>
        <end position="41"/>
    </location>
</feature>
<feature type="transmembrane region" description="Helical" evidence="8">
    <location>
        <begin position="224"/>
        <end position="250"/>
    </location>
</feature>
<feature type="transmembrane region" description="Helical" evidence="8">
    <location>
        <begin position="130"/>
        <end position="150"/>
    </location>
</feature>
<protein>
    <recommendedName>
        <fullName evidence="4 8">Protein PNS1</fullName>
    </recommendedName>
</protein>
<keyword evidence="11" id="KW-1185">Reference proteome</keyword>
<feature type="transmembrane region" description="Helical" evidence="8">
    <location>
        <begin position="256"/>
        <end position="276"/>
    </location>
</feature>
<dbReference type="OrthoDB" id="44736at2759"/>
<reference evidence="10" key="1">
    <citation type="submission" date="2020-12" db="EMBL/GenBank/DDBJ databases">
        <title>Metabolic potential, ecology and presence of endohyphal bacteria is reflected in genomic diversity of Mucoromycotina.</title>
        <authorList>
            <person name="Muszewska A."/>
            <person name="Okrasinska A."/>
            <person name="Steczkiewicz K."/>
            <person name="Drgas O."/>
            <person name="Orlowska M."/>
            <person name="Perlinska-Lenart U."/>
            <person name="Aleksandrzak-Piekarczyk T."/>
            <person name="Szatraj K."/>
            <person name="Zielenkiewicz U."/>
            <person name="Pilsyk S."/>
            <person name="Malc E."/>
            <person name="Mieczkowski P."/>
            <person name="Kruszewska J.S."/>
            <person name="Biernat P."/>
            <person name="Pawlowska J."/>
        </authorList>
    </citation>
    <scope>NUCLEOTIDE SEQUENCE</scope>
    <source>
        <strain evidence="10">WA0000067209</strain>
    </source>
</reference>
<feature type="transmembrane region" description="Helical" evidence="8">
    <location>
        <begin position="283"/>
        <end position="302"/>
    </location>
</feature>
<comment type="function">
    <text evidence="1 8">Probably involved in transport through the plasma membrane.</text>
</comment>
<keyword evidence="7 8" id="KW-0472">Membrane</keyword>
<feature type="transmembrane region" description="Helical" evidence="8">
    <location>
        <begin position="418"/>
        <end position="440"/>
    </location>
</feature>
<gene>
    <name evidence="10" type="ORF">INT43_008943</name>
</gene>
<dbReference type="InterPro" id="IPR007603">
    <property type="entry name" value="Choline_transptr-like"/>
</dbReference>
<evidence type="ECO:0000256" key="4">
    <source>
        <dbReference type="ARBA" id="ARBA00015388"/>
    </source>
</evidence>
<feature type="transmembrane region" description="Helical" evidence="8">
    <location>
        <begin position="352"/>
        <end position="372"/>
    </location>
</feature>